<sequence length="295" mass="33298">MEASLERISQLPDALLVKILSSLPTTKVVATTLLSKQWRSIWNMVPSLKFICNGGNDLEGFIRRTMLSLEALYLQSLHMDVSLGQARNLCNTLRQTIRAILFRYIRCALETLKLRGKFGSIALQVPSPVCLKSLRTLHLEDLFYQDDESVVKFLAGCVSLEDLFVTRWGCDGVDTFTIAVPSLQELTIEDDVTIRPDLVMINAPELVEAKIWTRGVFGESLTSVKRLSLRMSRMEIPAGSIFNQLEYLQLLTSDPESWKLLRFMLDNSPNLQVLDIFSVSIASSTFHKKYCSSLV</sequence>
<dbReference type="Pfam" id="PF07723">
    <property type="entry name" value="LRR_2"/>
    <property type="match status" value="1"/>
</dbReference>
<dbReference type="SUPFAM" id="SSF81383">
    <property type="entry name" value="F-box domain"/>
    <property type="match status" value="1"/>
</dbReference>
<dbReference type="InterPro" id="IPR032675">
    <property type="entry name" value="LRR_dom_sf"/>
</dbReference>
<organism evidence="2 3">
    <name type="scientific">Eruca vesicaria subsp. sativa</name>
    <name type="common">Garden rocket</name>
    <name type="synonym">Eruca sativa</name>
    <dbReference type="NCBI Taxonomy" id="29727"/>
    <lineage>
        <taxon>Eukaryota</taxon>
        <taxon>Viridiplantae</taxon>
        <taxon>Streptophyta</taxon>
        <taxon>Embryophyta</taxon>
        <taxon>Tracheophyta</taxon>
        <taxon>Spermatophyta</taxon>
        <taxon>Magnoliopsida</taxon>
        <taxon>eudicotyledons</taxon>
        <taxon>Gunneridae</taxon>
        <taxon>Pentapetalae</taxon>
        <taxon>rosids</taxon>
        <taxon>malvids</taxon>
        <taxon>Brassicales</taxon>
        <taxon>Brassicaceae</taxon>
        <taxon>Brassiceae</taxon>
        <taxon>Eruca</taxon>
    </lineage>
</organism>
<name>A0ABC8LJB8_ERUVS</name>
<protein>
    <recommendedName>
        <fullName evidence="1">F-box domain-containing protein</fullName>
    </recommendedName>
</protein>
<dbReference type="AlphaFoldDB" id="A0ABC8LJB8"/>
<evidence type="ECO:0000313" key="3">
    <source>
        <dbReference type="Proteomes" id="UP001642260"/>
    </source>
</evidence>
<keyword evidence="3" id="KW-1185">Reference proteome</keyword>
<dbReference type="InterPro" id="IPR013101">
    <property type="entry name" value="LRR_PRU1-like"/>
</dbReference>
<evidence type="ECO:0000313" key="2">
    <source>
        <dbReference type="EMBL" id="CAH8383789.1"/>
    </source>
</evidence>
<gene>
    <name evidence="2" type="ORF">ERUC_LOCUS36272</name>
</gene>
<dbReference type="Pfam" id="PF00646">
    <property type="entry name" value="F-box"/>
    <property type="match status" value="1"/>
</dbReference>
<reference evidence="2 3" key="1">
    <citation type="submission" date="2022-03" db="EMBL/GenBank/DDBJ databases">
        <authorList>
            <person name="Macdonald S."/>
            <person name="Ahmed S."/>
            <person name="Newling K."/>
        </authorList>
    </citation>
    <scope>NUCLEOTIDE SEQUENCE [LARGE SCALE GENOMIC DNA]</scope>
</reference>
<proteinExistence type="predicted"/>
<dbReference type="Gene3D" id="3.80.10.10">
    <property type="entry name" value="Ribonuclease Inhibitor"/>
    <property type="match status" value="1"/>
</dbReference>
<evidence type="ECO:0000259" key="1">
    <source>
        <dbReference type="PROSITE" id="PS50181"/>
    </source>
</evidence>
<dbReference type="EMBL" id="CAKOAT010597375">
    <property type="protein sequence ID" value="CAH8383789.1"/>
    <property type="molecule type" value="Genomic_DNA"/>
</dbReference>
<dbReference type="InterPro" id="IPR001810">
    <property type="entry name" value="F-box_dom"/>
</dbReference>
<dbReference type="InterPro" id="IPR050232">
    <property type="entry name" value="FBL13/AtMIF1-like"/>
</dbReference>
<dbReference type="Proteomes" id="UP001642260">
    <property type="component" value="Unassembled WGS sequence"/>
</dbReference>
<comment type="caution">
    <text evidence="2">The sequence shown here is derived from an EMBL/GenBank/DDBJ whole genome shotgun (WGS) entry which is preliminary data.</text>
</comment>
<dbReference type="PANTHER" id="PTHR31900">
    <property type="entry name" value="F-BOX/RNI SUPERFAMILY PROTEIN-RELATED"/>
    <property type="match status" value="1"/>
</dbReference>
<dbReference type="InterPro" id="IPR053781">
    <property type="entry name" value="F-box_AtFBL13-like"/>
</dbReference>
<dbReference type="PROSITE" id="PS50181">
    <property type="entry name" value="FBOX"/>
    <property type="match status" value="1"/>
</dbReference>
<dbReference type="CDD" id="cd22160">
    <property type="entry name" value="F-box_AtFBL13-like"/>
    <property type="match status" value="1"/>
</dbReference>
<dbReference type="InterPro" id="IPR036047">
    <property type="entry name" value="F-box-like_dom_sf"/>
</dbReference>
<dbReference type="PANTHER" id="PTHR31900:SF34">
    <property type="entry name" value="EMB|CAB62440.1-RELATED"/>
    <property type="match status" value="1"/>
</dbReference>
<feature type="domain" description="F-box" evidence="1">
    <location>
        <begin position="5"/>
        <end position="41"/>
    </location>
</feature>
<dbReference type="SMART" id="SM00256">
    <property type="entry name" value="FBOX"/>
    <property type="match status" value="1"/>
</dbReference>
<accession>A0ABC8LJB8</accession>
<dbReference type="SUPFAM" id="SSF52047">
    <property type="entry name" value="RNI-like"/>
    <property type="match status" value="1"/>
</dbReference>